<dbReference type="SUPFAM" id="SSF159133">
    <property type="entry name" value="EutN/CcmL-like"/>
    <property type="match status" value="1"/>
</dbReference>
<dbReference type="InterPro" id="IPR004992">
    <property type="entry name" value="EutN_CcmL"/>
</dbReference>
<evidence type="ECO:0000313" key="3">
    <source>
        <dbReference type="EMBL" id="KUG26072.1"/>
    </source>
</evidence>
<reference evidence="3" key="1">
    <citation type="journal article" date="2015" name="Proc. Natl. Acad. Sci. U.S.A.">
        <title>Networks of energetic and metabolic interactions define dynamics in microbial communities.</title>
        <authorList>
            <person name="Embree M."/>
            <person name="Liu J.K."/>
            <person name="Al-Bassam M.M."/>
            <person name="Zengler K."/>
        </authorList>
    </citation>
    <scope>NUCLEOTIDE SEQUENCE</scope>
</reference>
<dbReference type="PROSITE" id="PS51932">
    <property type="entry name" value="BMV"/>
    <property type="match status" value="1"/>
</dbReference>
<dbReference type="EMBL" id="LNQE01000541">
    <property type="protein sequence ID" value="KUG26072.1"/>
    <property type="molecule type" value="Genomic_DNA"/>
</dbReference>
<protein>
    <submittedName>
        <fullName evidence="3">Ethanolamine utilization polyhedral-body-like protein eutn</fullName>
    </submittedName>
</protein>
<proteinExistence type="predicted"/>
<dbReference type="InterPro" id="IPR036677">
    <property type="entry name" value="EutN_CcmL_sf"/>
</dbReference>
<keyword evidence="2" id="KW-1283">Bacterial microcompartment</keyword>
<dbReference type="CDD" id="cd01614">
    <property type="entry name" value="EutN_CcmL"/>
    <property type="match status" value="1"/>
</dbReference>
<accession>A0A0W8FYT3</accession>
<organism evidence="3">
    <name type="scientific">hydrocarbon metagenome</name>
    <dbReference type="NCBI Taxonomy" id="938273"/>
    <lineage>
        <taxon>unclassified sequences</taxon>
        <taxon>metagenomes</taxon>
        <taxon>ecological metagenomes</taxon>
    </lineage>
</organism>
<sequence>MILGRVIGTIWATRKYDSVKNYKMQFVQPINSKEENIGRPIIALDTIGAGPGEIVFYITASEAVIPLDVDMAPVDASIVGIVDSINSEIN</sequence>
<gene>
    <name evidence="3" type="ORF">ASZ90_004096</name>
</gene>
<dbReference type="Pfam" id="PF03319">
    <property type="entry name" value="EutN_CcmL"/>
    <property type="match status" value="1"/>
</dbReference>
<evidence type="ECO:0000256" key="1">
    <source>
        <dbReference type="ARBA" id="ARBA00024322"/>
    </source>
</evidence>
<dbReference type="Gene3D" id="2.40.50.220">
    <property type="entry name" value="EutN/Ccml"/>
    <property type="match status" value="1"/>
</dbReference>
<name>A0A0W8FYT3_9ZZZZ</name>
<evidence type="ECO:0000256" key="2">
    <source>
        <dbReference type="ARBA" id="ARBA00024446"/>
    </source>
</evidence>
<dbReference type="PANTHER" id="PTHR36539">
    <property type="entry name" value="ETHANOLAMINE UTILIZATION PROTEIN EUTN"/>
    <property type="match status" value="1"/>
</dbReference>
<comment type="subcellular location">
    <subcellularLocation>
        <location evidence="1">Bacterial microcompartment</location>
    </subcellularLocation>
</comment>
<dbReference type="GO" id="GO:0031469">
    <property type="term" value="C:bacterial microcompartment"/>
    <property type="evidence" value="ECO:0007669"/>
    <property type="project" value="UniProtKB-SubCell"/>
</dbReference>
<dbReference type="AlphaFoldDB" id="A0A0W8FYT3"/>
<comment type="caution">
    <text evidence="3">The sequence shown here is derived from an EMBL/GenBank/DDBJ whole genome shotgun (WGS) entry which is preliminary data.</text>
</comment>